<dbReference type="GO" id="GO:0003677">
    <property type="term" value="F:DNA binding"/>
    <property type="evidence" value="ECO:0007669"/>
    <property type="project" value="InterPro"/>
</dbReference>
<reference evidence="4 5" key="1">
    <citation type="submission" date="2023-03" db="EMBL/GenBank/DDBJ databases">
        <title>Genome insight into feeding habits of ladybird beetles.</title>
        <authorList>
            <person name="Li H.-S."/>
            <person name="Huang Y.-H."/>
            <person name="Pang H."/>
        </authorList>
    </citation>
    <scope>NUCLEOTIDE SEQUENCE [LARGE SCALE GENOMIC DNA]</scope>
    <source>
        <strain evidence="4">SYSU_2023b</strain>
        <tissue evidence="4">Whole body</tissue>
    </source>
</reference>
<dbReference type="PROSITE" id="PS51031">
    <property type="entry name" value="BESS"/>
    <property type="match status" value="1"/>
</dbReference>
<evidence type="ECO:0000256" key="2">
    <source>
        <dbReference type="SAM" id="MobiDB-lite"/>
    </source>
</evidence>
<proteinExistence type="predicted"/>
<keyword evidence="1" id="KW-0539">Nucleus</keyword>
<dbReference type="InterPro" id="IPR004210">
    <property type="entry name" value="BESS_motif"/>
</dbReference>
<name>A0AAW1UUU0_9CUCU</name>
<evidence type="ECO:0000313" key="5">
    <source>
        <dbReference type="Proteomes" id="UP001431783"/>
    </source>
</evidence>
<dbReference type="AlphaFoldDB" id="A0AAW1UUU0"/>
<comment type="caution">
    <text evidence="4">The sequence shown here is derived from an EMBL/GenBank/DDBJ whole genome shotgun (WGS) entry which is preliminary data.</text>
</comment>
<evidence type="ECO:0000256" key="1">
    <source>
        <dbReference type="PROSITE-ProRule" id="PRU00371"/>
    </source>
</evidence>
<sequence length="137" mass="15575">MDGASLNHEDATDTKAGGKNIPENKPNRPVPSGSAAEMLRHYMQVKINKSQEEGDHLKKFFASIEETVRTLPPHMQIRLKSQISTLVHNAELENIQTSPILSHHNVPHPFVNNQTYENNTTHMYDNNNSFYTTFVIH</sequence>
<evidence type="ECO:0000259" key="3">
    <source>
        <dbReference type="PROSITE" id="PS51031"/>
    </source>
</evidence>
<feature type="domain" description="BESS" evidence="3">
    <location>
        <begin position="54"/>
        <end position="93"/>
    </location>
</feature>
<organism evidence="4 5">
    <name type="scientific">Henosepilachna vigintioctopunctata</name>
    <dbReference type="NCBI Taxonomy" id="420089"/>
    <lineage>
        <taxon>Eukaryota</taxon>
        <taxon>Metazoa</taxon>
        <taxon>Ecdysozoa</taxon>
        <taxon>Arthropoda</taxon>
        <taxon>Hexapoda</taxon>
        <taxon>Insecta</taxon>
        <taxon>Pterygota</taxon>
        <taxon>Neoptera</taxon>
        <taxon>Endopterygota</taxon>
        <taxon>Coleoptera</taxon>
        <taxon>Polyphaga</taxon>
        <taxon>Cucujiformia</taxon>
        <taxon>Coccinelloidea</taxon>
        <taxon>Coccinellidae</taxon>
        <taxon>Epilachninae</taxon>
        <taxon>Epilachnini</taxon>
        <taxon>Henosepilachna</taxon>
    </lineage>
</organism>
<dbReference type="EMBL" id="JARQZJ010000099">
    <property type="protein sequence ID" value="KAK9886270.1"/>
    <property type="molecule type" value="Genomic_DNA"/>
</dbReference>
<accession>A0AAW1UUU0</accession>
<comment type="subcellular location">
    <subcellularLocation>
        <location evidence="1">Nucleus</location>
    </subcellularLocation>
</comment>
<dbReference type="GO" id="GO:0005634">
    <property type="term" value="C:nucleus"/>
    <property type="evidence" value="ECO:0007669"/>
    <property type="project" value="UniProtKB-SubCell"/>
</dbReference>
<feature type="region of interest" description="Disordered" evidence="2">
    <location>
        <begin position="1"/>
        <end position="34"/>
    </location>
</feature>
<gene>
    <name evidence="4" type="ORF">WA026_015781</name>
</gene>
<keyword evidence="5" id="KW-1185">Reference proteome</keyword>
<protein>
    <recommendedName>
        <fullName evidence="3">BESS domain-containing protein</fullName>
    </recommendedName>
</protein>
<dbReference type="Proteomes" id="UP001431783">
    <property type="component" value="Unassembled WGS sequence"/>
</dbReference>
<evidence type="ECO:0000313" key="4">
    <source>
        <dbReference type="EMBL" id="KAK9886270.1"/>
    </source>
</evidence>